<evidence type="ECO:0000256" key="8">
    <source>
        <dbReference type="RuleBase" id="RU366015"/>
    </source>
</evidence>
<comment type="subcellular location">
    <subcellularLocation>
        <location evidence="1 8">Secreted</location>
        <location evidence="1 8">Extracellular space</location>
        <location evidence="1 8">Apoplast</location>
    </subcellularLocation>
</comment>
<evidence type="ECO:0000259" key="9">
    <source>
        <dbReference type="SMART" id="SM00835"/>
    </source>
</evidence>
<evidence type="ECO:0000313" key="11">
    <source>
        <dbReference type="Proteomes" id="UP000826656"/>
    </source>
</evidence>
<dbReference type="PROSITE" id="PS00725">
    <property type="entry name" value="GERMIN"/>
    <property type="match status" value="1"/>
</dbReference>
<name>A0ABQ7WIE1_SOLTU</name>
<dbReference type="SMART" id="SM00835">
    <property type="entry name" value="Cupin_1"/>
    <property type="match status" value="1"/>
</dbReference>
<comment type="caution">
    <text evidence="10">The sequence shown here is derived from an EMBL/GenBank/DDBJ whole genome shotgun (WGS) entry which is preliminary data.</text>
</comment>
<dbReference type="CDD" id="cd02241">
    <property type="entry name" value="cupin_OxOx"/>
    <property type="match status" value="1"/>
</dbReference>
<keyword evidence="4 8" id="KW-0964">Secreted</keyword>
<organism evidence="10 11">
    <name type="scientific">Solanum tuberosum</name>
    <name type="common">Potato</name>
    <dbReference type="NCBI Taxonomy" id="4113"/>
    <lineage>
        <taxon>Eukaryota</taxon>
        <taxon>Viridiplantae</taxon>
        <taxon>Streptophyta</taxon>
        <taxon>Embryophyta</taxon>
        <taxon>Tracheophyta</taxon>
        <taxon>Spermatophyta</taxon>
        <taxon>Magnoliopsida</taxon>
        <taxon>eudicotyledons</taxon>
        <taxon>Gunneridae</taxon>
        <taxon>Pentapetalae</taxon>
        <taxon>asterids</taxon>
        <taxon>lamiids</taxon>
        <taxon>Solanales</taxon>
        <taxon>Solanaceae</taxon>
        <taxon>Solanoideae</taxon>
        <taxon>Solaneae</taxon>
        <taxon>Solanum</taxon>
    </lineage>
</organism>
<evidence type="ECO:0000256" key="6">
    <source>
        <dbReference type="ARBA" id="ARBA00023157"/>
    </source>
</evidence>
<dbReference type="InterPro" id="IPR019780">
    <property type="entry name" value="Germin_Mn-BS"/>
</dbReference>
<keyword evidence="5 8" id="KW-0479">Metal-binding</keyword>
<evidence type="ECO:0000313" key="10">
    <source>
        <dbReference type="EMBL" id="KAH0779848.1"/>
    </source>
</evidence>
<evidence type="ECO:0000256" key="5">
    <source>
        <dbReference type="ARBA" id="ARBA00022723"/>
    </source>
</evidence>
<keyword evidence="7 8" id="KW-0464">Manganese</keyword>
<evidence type="ECO:0000256" key="1">
    <source>
        <dbReference type="ARBA" id="ARBA00004271"/>
    </source>
</evidence>
<gene>
    <name evidence="10" type="ORF">KY290_006275</name>
</gene>
<evidence type="ECO:0000256" key="7">
    <source>
        <dbReference type="ARBA" id="ARBA00023211"/>
    </source>
</evidence>
<dbReference type="InterPro" id="IPR006045">
    <property type="entry name" value="Cupin_1"/>
</dbReference>
<comment type="similarity">
    <text evidence="2 8">Belongs to the germin family.</text>
</comment>
<dbReference type="EMBL" id="JAIVGD010000002">
    <property type="protein sequence ID" value="KAH0779848.1"/>
    <property type="molecule type" value="Genomic_DNA"/>
</dbReference>
<dbReference type="Proteomes" id="UP000826656">
    <property type="component" value="Unassembled WGS sequence"/>
</dbReference>
<keyword evidence="11" id="KW-1185">Reference proteome</keyword>
<sequence>MNLATGAAKGGLSPKLIKKLLYQKVEVGPLQDFCVADSTSMVMPSGLMCKNPMQVEANDFYYGGLNIPSNKTTPTGINVTLIDVDQLPGLNTLGISLARIDYALDGINPPHIHPRATEMLVLIEGSLHVGFVTSNPQNRLISRVIHTGDVFVFHAGLIHFQRNVGNRLAVALLSLSSQNPGLINIRDAVETLPESVKFK</sequence>
<feature type="domain" description="Cupin type-1" evidence="9">
    <location>
        <begin position="65"/>
        <end position="189"/>
    </location>
</feature>
<keyword evidence="3 8" id="KW-0052">Apoplast</keyword>
<keyword evidence="6" id="KW-1015">Disulfide bond</keyword>
<dbReference type="PANTHER" id="PTHR31238">
    <property type="entry name" value="GERMIN-LIKE PROTEIN SUBFAMILY 3 MEMBER 3"/>
    <property type="match status" value="1"/>
</dbReference>
<dbReference type="InterPro" id="IPR011051">
    <property type="entry name" value="RmlC_Cupin_sf"/>
</dbReference>
<evidence type="ECO:0000256" key="4">
    <source>
        <dbReference type="ARBA" id="ARBA00022525"/>
    </source>
</evidence>
<dbReference type="PRINTS" id="PR00325">
    <property type="entry name" value="GERMIN"/>
</dbReference>
<dbReference type="InterPro" id="IPR001929">
    <property type="entry name" value="Germin"/>
</dbReference>
<dbReference type="InterPro" id="IPR014710">
    <property type="entry name" value="RmlC-like_jellyroll"/>
</dbReference>
<evidence type="ECO:0000256" key="3">
    <source>
        <dbReference type="ARBA" id="ARBA00022523"/>
    </source>
</evidence>
<proteinExistence type="inferred from homology"/>
<reference evidence="10 11" key="1">
    <citation type="journal article" date="2021" name="bioRxiv">
        <title>Chromosome-scale and haplotype-resolved genome assembly of a tetraploid potato cultivar.</title>
        <authorList>
            <person name="Sun H."/>
            <person name="Jiao W.-B."/>
            <person name="Krause K."/>
            <person name="Campoy J.A."/>
            <person name="Goel M."/>
            <person name="Folz-Donahue K."/>
            <person name="Kukat C."/>
            <person name="Huettel B."/>
            <person name="Schneeberger K."/>
        </authorList>
    </citation>
    <scope>NUCLEOTIDE SEQUENCE [LARGE SCALE GENOMIC DNA]</scope>
    <source>
        <strain evidence="10">SolTubOtavaFocal</strain>
        <tissue evidence="10">Leaves</tissue>
    </source>
</reference>
<accession>A0ABQ7WIE1</accession>
<dbReference type="Pfam" id="PF00190">
    <property type="entry name" value="Cupin_1"/>
    <property type="match status" value="1"/>
</dbReference>
<evidence type="ECO:0000256" key="2">
    <source>
        <dbReference type="ARBA" id="ARBA00007456"/>
    </source>
</evidence>
<protein>
    <recommendedName>
        <fullName evidence="8">Germin-like protein</fullName>
    </recommendedName>
</protein>
<dbReference type="SUPFAM" id="SSF51182">
    <property type="entry name" value="RmlC-like cupins"/>
    <property type="match status" value="1"/>
</dbReference>
<dbReference type="Gene3D" id="2.60.120.10">
    <property type="entry name" value="Jelly Rolls"/>
    <property type="match status" value="1"/>
</dbReference>